<feature type="region of interest" description="Disordered" evidence="12">
    <location>
        <begin position="245"/>
        <end position="265"/>
    </location>
</feature>
<dbReference type="InterPro" id="IPR002123">
    <property type="entry name" value="Plipid/glycerol_acylTrfase"/>
</dbReference>
<comment type="similarity">
    <text evidence="4 11">Belongs to the 1-acyl-sn-glycerol-3-phosphate acyltransferase family.</text>
</comment>
<accession>A0AAC8Q5I6</accession>
<evidence type="ECO:0000256" key="4">
    <source>
        <dbReference type="ARBA" id="ARBA00008655"/>
    </source>
</evidence>
<keyword evidence="13" id="KW-0812">Transmembrane</keyword>
<evidence type="ECO:0000256" key="6">
    <source>
        <dbReference type="ARBA" id="ARBA00016139"/>
    </source>
</evidence>
<gene>
    <name evidence="15" type="ORF">AA314_02893</name>
</gene>
<dbReference type="GO" id="GO:0016020">
    <property type="term" value="C:membrane"/>
    <property type="evidence" value="ECO:0007669"/>
    <property type="project" value="InterPro"/>
</dbReference>
<evidence type="ECO:0000256" key="7">
    <source>
        <dbReference type="ARBA" id="ARBA00022516"/>
    </source>
</evidence>
<keyword evidence="13" id="KW-0472">Membrane</keyword>
<dbReference type="GO" id="GO:0003841">
    <property type="term" value="F:1-acylglycerol-3-phosphate O-acyltransferase activity"/>
    <property type="evidence" value="ECO:0007669"/>
    <property type="project" value="UniProtKB-UniRule"/>
</dbReference>
<dbReference type="SUPFAM" id="SSF69593">
    <property type="entry name" value="Glycerol-3-phosphate (1)-acyltransferase"/>
    <property type="match status" value="1"/>
</dbReference>
<evidence type="ECO:0000256" key="10">
    <source>
        <dbReference type="ARBA" id="ARBA00023315"/>
    </source>
</evidence>
<keyword evidence="13" id="KW-1133">Transmembrane helix</keyword>
<evidence type="ECO:0000256" key="9">
    <source>
        <dbReference type="ARBA" id="ARBA00023098"/>
    </source>
</evidence>
<evidence type="ECO:0000313" key="16">
    <source>
        <dbReference type="Proteomes" id="UP000035579"/>
    </source>
</evidence>
<dbReference type="InterPro" id="IPR004552">
    <property type="entry name" value="AGP_acyltrans"/>
</dbReference>
<dbReference type="EC" id="2.3.1.51" evidence="5 11"/>
<evidence type="ECO:0000259" key="14">
    <source>
        <dbReference type="SMART" id="SM00563"/>
    </source>
</evidence>
<protein>
    <recommendedName>
        <fullName evidence="6 11">1-acyl-sn-glycerol-3-phosphate acyltransferase</fullName>
        <ecNumber evidence="5 11">2.3.1.51</ecNumber>
    </recommendedName>
</protein>
<dbReference type="SMART" id="SM00563">
    <property type="entry name" value="PlsC"/>
    <property type="match status" value="1"/>
</dbReference>
<evidence type="ECO:0000256" key="12">
    <source>
        <dbReference type="SAM" id="MobiDB-lite"/>
    </source>
</evidence>
<dbReference type="GO" id="GO:0006654">
    <property type="term" value="P:phosphatidic acid biosynthetic process"/>
    <property type="evidence" value="ECO:0007669"/>
    <property type="project" value="TreeGrafter"/>
</dbReference>
<dbReference type="KEGG" id="age:AA314_02893"/>
<comment type="catalytic activity">
    <reaction evidence="1 11">
        <text>a 1-acyl-sn-glycero-3-phosphate + an acyl-CoA = a 1,2-diacyl-sn-glycero-3-phosphate + CoA</text>
        <dbReference type="Rhea" id="RHEA:19709"/>
        <dbReference type="ChEBI" id="CHEBI:57287"/>
        <dbReference type="ChEBI" id="CHEBI:57970"/>
        <dbReference type="ChEBI" id="CHEBI:58342"/>
        <dbReference type="ChEBI" id="CHEBI:58608"/>
        <dbReference type="EC" id="2.3.1.51"/>
    </reaction>
</comment>
<feature type="domain" description="Phospholipid/glycerol acyltransferase" evidence="14">
    <location>
        <begin position="75"/>
        <end position="189"/>
    </location>
</feature>
<evidence type="ECO:0000256" key="5">
    <source>
        <dbReference type="ARBA" id="ARBA00013211"/>
    </source>
</evidence>
<evidence type="ECO:0000256" key="1">
    <source>
        <dbReference type="ARBA" id="ARBA00001141"/>
    </source>
</evidence>
<evidence type="ECO:0000256" key="3">
    <source>
        <dbReference type="ARBA" id="ARBA00005189"/>
    </source>
</evidence>
<feature type="transmembrane region" description="Helical" evidence="13">
    <location>
        <begin position="105"/>
        <end position="124"/>
    </location>
</feature>
<reference evidence="15 16" key="1">
    <citation type="submission" date="2015-05" db="EMBL/GenBank/DDBJ databases">
        <title>Genome assembly of Archangium gephyra DSM 2261.</title>
        <authorList>
            <person name="Sharma G."/>
            <person name="Subramanian S."/>
        </authorList>
    </citation>
    <scope>NUCLEOTIDE SEQUENCE [LARGE SCALE GENOMIC DNA]</scope>
    <source>
        <strain evidence="15 16">DSM 2261</strain>
    </source>
</reference>
<keyword evidence="7 11" id="KW-0444">Lipid biosynthesis</keyword>
<evidence type="ECO:0000256" key="2">
    <source>
        <dbReference type="ARBA" id="ARBA00004728"/>
    </source>
</evidence>
<dbReference type="NCBIfam" id="TIGR00530">
    <property type="entry name" value="AGP_acyltrn"/>
    <property type="match status" value="1"/>
</dbReference>
<comment type="pathway">
    <text evidence="2">Phospholipid metabolism; CDP-diacylglycerol biosynthesis; CDP-diacylglycerol from sn-glycerol 3-phosphate: step 2/3.</text>
</comment>
<keyword evidence="9 11" id="KW-0443">Lipid metabolism</keyword>
<comment type="domain">
    <text evidence="11">The HXXXXD motif is essential for acyltransferase activity and may constitute the binding site for the phosphate moiety of the glycerol-3-phosphate.</text>
</comment>
<evidence type="ECO:0000256" key="8">
    <source>
        <dbReference type="ARBA" id="ARBA00022679"/>
    </source>
</evidence>
<name>A0AAC8Q5I6_9BACT</name>
<evidence type="ECO:0000313" key="15">
    <source>
        <dbReference type="EMBL" id="AKJ01267.1"/>
    </source>
</evidence>
<dbReference type="Proteomes" id="UP000035579">
    <property type="component" value="Chromosome"/>
</dbReference>
<sequence length="265" mass="29523">MMKLLSPFIALFQAVFLVLWLVFWITVSGLAAILTLNGEVPLMMARRFWAPMHWRITGSPLLVEPLPDVDWSKPHIFLMNHQSAFDIPVAFAVIPVNIRFIAKHVLKWIPFLGWYMAGTGMIFLNRSNRREAMRSLKQAGERIRAGSNILAFPEGTRSMDGRILPFKKGSFVLAVEAGVPIIPMAIEGTRGMLPRGSIRLRRHPIRVKVGQPISTAGRRGPQREALMHEVRDVIIQLHRDIGGEGGVPQDALPAGSDESLSETPA</sequence>
<dbReference type="CDD" id="cd07989">
    <property type="entry name" value="LPLAT_AGPAT-like"/>
    <property type="match status" value="1"/>
</dbReference>
<keyword evidence="11" id="KW-1208">Phospholipid metabolism</keyword>
<dbReference type="AlphaFoldDB" id="A0AAC8Q5I6"/>
<keyword evidence="11" id="KW-0594">Phospholipid biosynthesis</keyword>
<keyword evidence="10 11" id="KW-0012">Acyltransferase</keyword>
<evidence type="ECO:0000256" key="11">
    <source>
        <dbReference type="RuleBase" id="RU361267"/>
    </source>
</evidence>
<keyword evidence="8 11" id="KW-0808">Transferase</keyword>
<dbReference type="Pfam" id="PF01553">
    <property type="entry name" value="Acyltransferase"/>
    <property type="match status" value="1"/>
</dbReference>
<proteinExistence type="inferred from homology"/>
<organism evidence="15 16">
    <name type="scientific">Archangium gephyra</name>
    <dbReference type="NCBI Taxonomy" id="48"/>
    <lineage>
        <taxon>Bacteria</taxon>
        <taxon>Pseudomonadati</taxon>
        <taxon>Myxococcota</taxon>
        <taxon>Myxococcia</taxon>
        <taxon>Myxococcales</taxon>
        <taxon>Cystobacterineae</taxon>
        <taxon>Archangiaceae</taxon>
        <taxon>Archangium</taxon>
    </lineage>
</organism>
<dbReference type="EMBL" id="CP011509">
    <property type="protein sequence ID" value="AKJ01267.1"/>
    <property type="molecule type" value="Genomic_DNA"/>
</dbReference>
<dbReference type="PANTHER" id="PTHR10434:SF64">
    <property type="entry name" value="1-ACYL-SN-GLYCEROL-3-PHOSPHATE ACYLTRANSFERASE-RELATED"/>
    <property type="match status" value="1"/>
</dbReference>
<evidence type="ECO:0000256" key="13">
    <source>
        <dbReference type="SAM" id="Phobius"/>
    </source>
</evidence>
<dbReference type="PANTHER" id="PTHR10434">
    <property type="entry name" value="1-ACYL-SN-GLYCEROL-3-PHOSPHATE ACYLTRANSFERASE"/>
    <property type="match status" value="1"/>
</dbReference>
<comment type="pathway">
    <text evidence="3">Lipid metabolism.</text>
</comment>